<evidence type="ECO:0000313" key="11">
    <source>
        <dbReference type="EMBL" id="GMR45405.1"/>
    </source>
</evidence>
<keyword evidence="3" id="KW-0808">Transferase</keyword>
<evidence type="ECO:0000256" key="1">
    <source>
        <dbReference type="ARBA" id="ARBA00004141"/>
    </source>
</evidence>
<dbReference type="PANTHER" id="PTHR21290">
    <property type="entry name" value="SPHINGOMYELIN SYNTHETASE"/>
    <property type="match status" value="1"/>
</dbReference>
<evidence type="ECO:0000256" key="4">
    <source>
        <dbReference type="ARBA" id="ARBA00022692"/>
    </source>
</evidence>
<keyword evidence="8 9" id="KW-0472">Membrane</keyword>
<accession>A0AAN5HYC8</accession>
<dbReference type="GO" id="GO:0033188">
    <property type="term" value="F:sphingomyelin synthase activity"/>
    <property type="evidence" value="ECO:0007669"/>
    <property type="project" value="TreeGrafter"/>
</dbReference>
<keyword evidence="5" id="KW-0746">Sphingolipid metabolism</keyword>
<feature type="non-terminal residue" evidence="11">
    <location>
        <position position="167"/>
    </location>
</feature>
<feature type="transmembrane region" description="Helical" evidence="9">
    <location>
        <begin position="118"/>
        <end position="137"/>
    </location>
</feature>
<name>A0AAN5HYC8_9BILA</name>
<evidence type="ECO:0000256" key="9">
    <source>
        <dbReference type="SAM" id="Phobius"/>
    </source>
</evidence>
<evidence type="ECO:0000256" key="8">
    <source>
        <dbReference type="ARBA" id="ARBA00023136"/>
    </source>
</evidence>
<reference evidence="12" key="1">
    <citation type="submission" date="2022-10" db="EMBL/GenBank/DDBJ databases">
        <title>Genome assembly of Pristionchus species.</title>
        <authorList>
            <person name="Yoshida K."/>
            <person name="Sommer R.J."/>
        </authorList>
    </citation>
    <scope>NUCLEOTIDE SEQUENCE [LARGE SCALE GENOMIC DNA]</scope>
    <source>
        <strain evidence="12">RS5460</strain>
    </source>
</reference>
<evidence type="ECO:0000256" key="5">
    <source>
        <dbReference type="ARBA" id="ARBA00022919"/>
    </source>
</evidence>
<dbReference type="GO" id="GO:0005789">
    <property type="term" value="C:endoplasmic reticulum membrane"/>
    <property type="evidence" value="ECO:0007669"/>
    <property type="project" value="TreeGrafter"/>
</dbReference>
<feature type="transmembrane region" description="Helical" evidence="9">
    <location>
        <begin position="20"/>
        <end position="38"/>
    </location>
</feature>
<dbReference type="AlphaFoldDB" id="A0AAN5HYC8"/>
<sequence length="167" mass="19206">ASLSLLIPFHRHRWIVFRRVFTIAAVLYFGRCLTLLLTQLPVADPNWRCSPKLEGRNATLYNAVIRALSFNKGFGLNIGSDKVSLCGDYIYSGHTIVLVLFPLFIGKYTPRRWRLIHFLSWLISIIGMFLLIASRGHYTIDVVISYVLTTRIFHIYHAMAVKPNLRV</sequence>
<dbReference type="PANTHER" id="PTHR21290:SF27">
    <property type="entry name" value="PHOSPHATIDYLCHOLINE:CERAMIDE CHOLINEPHOSPHOTRANSFERASE 1"/>
    <property type="match status" value="1"/>
</dbReference>
<organism evidence="11 12">
    <name type="scientific">Pristionchus mayeri</name>
    <dbReference type="NCBI Taxonomy" id="1317129"/>
    <lineage>
        <taxon>Eukaryota</taxon>
        <taxon>Metazoa</taxon>
        <taxon>Ecdysozoa</taxon>
        <taxon>Nematoda</taxon>
        <taxon>Chromadorea</taxon>
        <taxon>Rhabditida</taxon>
        <taxon>Rhabditina</taxon>
        <taxon>Diplogasteromorpha</taxon>
        <taxon>Diplogasteroidea</taxon>
        <taxon>Neodiplogasteridae</taxon>
        <taxon>Pristionchus</taxon>
    </lineage>
</organism>
<comment type="subcellular location">
    <subcellularLocation>
        <location evidence="1">Membrane</location>
        <topology evidence="1">Multi-pass membrane protein</topology>
    </subcellularLocation>
</comment>
<dbReference type="GO" id="GO:0005886">
    <property type="term" value="C:plasma membrane"/>
    <property type="evidence" value="ECO:0007669"/>
    <property type="project" value="TreeGrafter"/>
</dbReference>
<gene>
    <name evidence="11" type="ORF">PMAYCL1PPCAC_15600</name>
</gene>
<evidence type="ECO:0000256" key="3">
    <source>
        <dbReference type="ARBA" id="ARBA00022679"/>
    </source>
</evidence>
<keyword evidence="12" id="KW-1185">Reference proteome</keyword>
<evidence type="ECO:0000256" key="6">
    <source>
        <dbReference type="ARBA" id="ARBA00022989"/>
    </source>
</evidence>
<dbReference type="Pfam" id="PF14360">
    <property type="entry name" value="PAP2_C"/>
    <property type="match status" value="1"/>
</dbReference>
<dbReference type="GO" id="GO:0046513">
    <property type="term" value="P:ceramide biosynthetic process"/>
    <property type="evidence" value="ECO:0007669"/>
    <property type="project" value="TreeGrafter"/>
</dbReference>
<feature type="domain" description="Sphingomyelin synthase-like" evidence="10">
    <location>
        <begin position="86"/>
        <end position="158"/>
    </location>
</feature>
<dbReference type="GO" id="GO:0047493">
    <property type="term" value="F:ceramide cholinephosphotransferase activity"/>
    <property type="evidence" value="ECO:0007669"/>
    <property type="project" value="TreeGrafter"/>
</dbReference>
<dbReference type="EMBL" id="BTRK01000004">
    <property type="protein sequence ID" value="GMR45405.1"/>
    <property type="molecule type" value="Genomic_DNA"/>
</dbReference>
<evidence type="ECO:0000256" key="7">
    <source>
        <dbReference type="ARBA" id="ARBA00023098"/>
    </source>
</evidence>
<dbReference type="InterPro" id="IPR045221">
    <property type="entry name" value="Sphingomyelin_synth-like"/>
</dbReference>
<keyword evidence="4 9" id="KW-0812">Transmembrane</keyword>
<feature type="transmembrane region" description="Helical" evidence="9">
    <location>
        <begin position="143"/>
        <end position="161"/>
    </location>
</feature>
<keyword evidence="7" id="KW-0443">Lipid metabolism</keyword>
<feature type="transmembrane region" description="Helical" evidence="9">
    <location>
        <begin position="89"/>
        <end position="106"/>
    </location>
</feature>
<feature type="non-terminal residue" evidence="11">
    <location>
        <position position="1"/>
    </location>
</feature>
<protein>
    <recommendedName>
        <fullName evidence="10">Sphingomyelin synthase-like domain-containing protein</fullName>
    </recommendedName>
</protein>
<proteinExistence type="inferred from homology"/>
<dbReference type="InterPro" id="IPR025749">
    <property type="entry name" value="Sphingomyelin_synth-like_dom"/>
</dbReference>
<comment type="caution">
    <text evidence="11">The sequence shown here is derived from an EMBL/GenBank/DDBJ whole genome shotgun (WGS) entry which is preliminary data.</text>
</comment>
<keyword evidence="6 9" id="KW-1133">Transmembrane helix</keyword>
<evidence type="ECO:0000259" key="10">
    <source>
        <dbReference type="Pfam" id="PF14360"/>
    </source>
</evidence>
<evidence type="ECO:0000313" key="12">
    <source>
        <dbReference type="Proteomes" id="UP001328107"/>
    </source>
</evidence>
<dbReference type="GO" id="GO:0006686">
    <property type="term" value="P:sphingomyelin biosynthetic process"/>
    <property type="evidence" value="ECO:0007669"/>
    <property type="project" value="TreeGrafter"/>
</dbReference>
<evidence type="ECO:0000256" key="2">
    <source>
        <dbReference type="ARBA" id="ARBA00005441"/>
    </source>
</evidence>
<dbReference type="GO" id="GO:0000139">
    <property type="term" value="C:Golgi membrane"/>
    <property type="evidence" value="ECO:0007669"/>
    <property type="project" value="TreeGrafter"/>
</dbReference>
<comment type="similarity">
    <text evidence="2">Belongs to the sphingomyelin synthase family.</text>
</comment>
<dbReference type="Proteomes" id="UP001328107">
    <property type="component" value="Unassembled WGS sequence"/>
</dbReference>